<dbReference type="PANTHER" id="PTHR47063:SF1">
    <property type="entry name" value="RIBONUCLEASE H2 SUBUNIT C"/>
    <property type="match status" value="1"/>
</dbReference>
<dbReference type="AlphaFoldDB" id="A0AAN8JW09"/>
<reference evidence="1 2" key="1">
    <citation type="submission" date="2024-01" db="EMBL/GenBank/DDBJ databases">
        <title>The genome of the rayed Mediterranean limpet Patella caerulea (Linnaeus, 1758).</title>
        <authorList>
            <person name="Anh-Thu Weber A."/>
            <person name="Halstead-Nussloch G."/>
        </authorList>
    </citation>
    <scope>NUCLEOTIDE SEQUENCE [LARGE SCALE GENOMIC DNA]</scope>
    <source>
        <strain evidence="1">AATW-2023a</strain>
        <tissue evidence="1">Whole specimen</tissue>
    </source>
</reference>
<dbReference type="GO" id="GO:0032299">
    <property type="term" value="C:ribonuclease H2 complex"/>
    <property type="evidence" value="ECO:0007669"/>
    <property type="project" value="InterPro"/>
</dbReference>
<dbReference type="CDD" id="cd09271">
    <property type="entry name" value="RNase_H2-C"/>
    <property type="match status" value="1"/>
</dbReference>
<dbReference type="Gene3D" id="2.40.128.680">
    <property type="match status" value="1"/>
</dbReference>
<protein>
    <submittedName>
        <fullName evidence="1">Uncharacterized protein</fullName>
    </submittedName>
</protein>
<evidence type="ECO:0000313" key="1">
    <source>
        <dbReference type="EMBL" id="KAK6183712.1"/>
    </source>
</evidence>
<dbReference type="GO" id="GO:0006401">
    <property type="term" value="P:RNA catabolic process"/>
    <property type="evidence" value="ECO:0007669"/>
    <property type="project" value="InterPro"/>
</dbReference>
<organism evidence="1 2">
    <name type="scientific">Patella caerulea</name>
    <name type="common">Rayed Mediterranean limpet</name>
    <dbReference type="NCBI Taxonomy" id="87958"/>
    <lineage>
        <taxon>Eukaryota</taxon>
        <taxon>Metazoa</taxon>
        <taxon>Spiralia</taxon>
        <taxon>Lophotrochozoa</taxon>
        <taxon>Mollusca</taxon>
        <taxon>Gastropoda</taxon>
        <taxon>Patellogastropoda</taxon>
        <taxon>Patelloidea</taxon>
        <taxon>Patellidae</taxon>
        <taxon>Patella</taxon>
    </lineage>
</organism>
<keyword evidence="2" id="KW-1185">Reference proteome</keyword>
<dbReference type="EMBL" id="JAZGQO010000007">
    <property type="protein sequence ID" value="KAK6183712.1"/>
    <property type="molecule type" value="Genomic_DNA"/>
</dbReference>
<dbReference type="Pfam" id="PF08615">
    <property type="entry name" value="RNase_H2_suC"/>
    <property type="match status" value="1"/>
</dbReference>
<dbReference type="InterPro" id="IPR052863">
    <property type="entry name" value="RNase_H2_subunit_C"/>
</dbReference>
<accession>A0AAN8JW09</accession>
<evidence type="ECO:0000313" key="2">
    <source>
        <dbReference type="Proteomes" id="UP001347796"/>
    </source>
</evidence>
<name>A0AAN8JW09_PATCE</name>
<comment type="caution">
    <text evidence="1">The sequence shown here is derived from an EMBL/GenBank/DDBJ whole genome shotgun (WGS) entry which is preliminary data.</text>
</comment>
<dbReference type="PANTHER" id="PTHR47063">
    <property type="entry name" value="RIBONUCLEASE H2 SUBUNIT C"/>
    <property type="match status" value="1"/>
</dbReference>
<sequence length="142" mass="16102">MSMQINTETVSTAPEISCHLLPCEIHHNEEANVCKYFETTIRKEEDLLTGCMHGRPLDGEKVALPSGYTGLVVIESRKAATEEEDRMLDIKSKFNEFTYWNLDKPTSKEDMVSKALQWIDIANILHSPINQDECSQRSVTGK</sequence>
<proteinExistence type="predicted"/>
<gene>
    <name evidence="1" type="ORF">SNE40_011139</name>
</gene>
<dbReference type="Proteomes" id="UP001347796">
    <property type="component" value="Unassembled WGS sequence"/>
</dbReference>
<dbReference type="InterPro" id="IPR013924">
    <property type="entry name" value="RNase_H2_suC"/>
</dbReference>